<feature type="compositionally biased region" description="Polar residues" evidence="1">
    <location>
        <begin position="9"/>
        <end position="27"/>
    </location>
</feature>
<feature type="compositionally biased region" description="Pro residues" evidence="1">
    <location>
        <begin position="29"/>
        <end position="45"/>
    </location>
</feature>
<gene>
    <name evidence="2" type="ORF">LVIROSA_LOCUS3230</name>
</gene>
<organism evidence="2 3">
    <name type="scientific">Lactuca virosa</name>
    <dbReference type="NCBI Taxonomy" id="75947"/>
    <lineage>
        <taxon>Eukaryota</taxon>
        <taxon>Viridiplantae</taxon>
        <taxon>Streptophyta</taxon>
        <taxon>Embryophyta</taxon>
        <taxon>Tracheophyta</taxon>
        <taxon>Spermatophyta</taxon>
        <taxon>Magnoliopsida</taxon>
        <taxon>eudicotyledons</taxon>
        <taxon>Gunneridae</taxon>
        <taxon>Pentapetalae</taxon>
        <taxon>asterids</taxon>
        <taxon>campanulids</taxon>
        <taxon>Asterales</taxon>
        <taxon>Asteraceae</taxon>
        <taxon>Cichorioideae</taxon>
        <taxon>Cichorieae</taxon>
        <taxon>Lactucinae</taxon>
        <taxon>Lactuca</taxon>
    </lineage>
</organism>
<reference evidence="2 3" key="1">
    <citation type="submission" date="2022-01" db="EMBL/GenBank/DDBJ databases">
        <authorList>
            <person name="Xiong W."/>
            <person name="Schranz E."/>
        </authorList>
    </citation>
    <scope>NUCLEOTIDE SEQUENCE [LARGE SCALE GENOMIC DNA]</scope>
</reference>
<protein>
    <submittedName>
        <fullName evidence="2">Uncharacterized protein</fullName>
    </submittedName>
</protein>
<evidence type="ECO:0000313" key="3">
    <source>
        <dbReference type="Proteomes" id="UP001157418"/>
    </source>
</evidence>
<accession>A0AAU9LLY1</accession>
<evidence type="ECO:0000256" key="1">
    <source>
        <dbReference type="SAM" id="MobiDB-lite"/>
    </source>
</evidence>
<dbReference type="AlphaFoldDB" id="A0AAU9LLY1"/>
<keyword evidence="3" id="KW-1185">Reference proteome</keyword>
<evidence type="ECO:0000313" key="2">
    <source>
        <dbReference type="EMBL" id="CAH1415377.1"/>
    </source>
</evidence>
<feature type="region of interest" description="Disordered" evidence="1">
    <location>
        <begin position="1"/>
        <end position="47"/>
    </location>
</feature>
<name>A0AAU9LLY1_9ASTR</name>
<comment type="caution">
    <text evidence="2">The sequence shown here is derived from an EMBL/GenBank/DDBJ whole genome shotgun (WGS) entry which is preliminary data.</text>
</comment>
<proteinExistence type="predicted"/>
<dbReference type="Proteomes" id="UP001157418">
    <property type="component" value="Unassembled WGS sequence"/>
</dbReference>
<dbReference type="EMBL" id="CAKMRJ010000001">
    <property type="protein sequence ID" value="CAH1415377.1"/>
    <property type="molecule type" value="Genomic_DNA"/>
</dbReference>
<sequence length="136" mass="14712">MTGAGAPQTRHTSPIVRNSTDLRSSPTGAPHPTPLPSPELPPLSAPQPMNSLSLVPFSSSCNSSTLPKLKPLYTLHHHPYININQVISLSLSLSQFILLLLVLDLSSETLAMSVCIRLGFSFYRSGESEMEDEGRS</sequence>